<feature type="transmembrane region" description="Helical" evidence="7">
    <location>
        <begin position="78"/>
        <end position="98"/>
    </location>
</feature>
<evidence type="ECO:0000313" key="10">
    <source>
        <dbReference type="Proteomes" id="UP001597120"/>
    </source>
</evidence>
<evidence type="ECO:0000256" key="3">
    <source>
        <dbReference type="ARBA" id="ARBA00022475"/>
    </source>
</evidence>
<dbReference type="PROSITE" id="PS50928">
    <property type="entry name" value="ABC_TM1"/>
    <property type="match status" value="1"/>
</dbReference>
<keyword evidence="3" id="KW-1003">Cell membrane</keyword>
<dbReference type="CDD" id="cd06261">
    <property type="entry name" value="TM_PBP2"/>
    <property type="match status" value="1"/>
</dbReference>
<reference evidence="10" key="1">
    <citation type="journal article" date="2019" name="Int. J. Syst. Evol. Microbiol.">
        <title>The Global Catalogue of Microorganisms (GCM) 10K type strain sequencing project: providing services to taxonomists for standard genome sequencing and annotation.</title>
        <authorList>
            <consortium name="The Broad Institute Genomics Platform"/>
            <consortium name="The Broad Institute Genome Sequencing Center for Infectious Disease"/>
            <person name="Wu L."/>
            <person name="Ma J."/>
        </authorList>
    </citation>
    <scope>NUCLEOTIDE SEQUENCE [LARGE SCALE GENOMIC DNA]</scope>
    <source>
        <strain evidence="10">CCUG 57263</strain>
    </source>
</reference>
<evidence type="ECO:0000313" key="9">
    <source>
        <dbReference type="EMBL" id="MFD0868739.1"/>
    </source>
</evidence>
<dbReference type="PANTHER" id="PTHR43744">
    <property type="entry name" value="ABC TRANSPORTER PERMEASE PROTEIN MG189-RELATED-RELATED"/>
    <property type="match status" value="1"/>
</dbReference>
<keyword evidence="2 7" id="KW-0813">Transport</keyword>
<feature type="domain" description="ABC transmembrane type-1" evidence="8">
    <location>
        <begin position="75"/>
        <end position="265"/>
    </location>
</feature>
<evidence type="ECO:0000256" key="4">
    <source>
        <dbReference type="ARBA" id="ARBA00022692"/>
    </source>
</evidence>
<gene>
    <name evidence="9" type="ORF">ACFQ03_06220</name>
</gene>
<proteinExistence type="inferred from homology"/>
<dbReference type="RefSeq" id="WP_144938033.1">
    <property type="nucleotide sequence ID" value="NZ_JBHTIU010000022.1"/>
</dbReference>
<comment type="subcellular location">
    <subcellularLocation>
        <location evidence="1 7">Cell membrane</location>
        <topology evidence="1 7">Multi-pass membrane protein</topology>
    </subcellularLocation>
</comment>
<feature type="transmembrane region" description="Helical" evidence="7">
    <location>
        <begin position="242"/>
        <end position="265"/>
    </location>
</feature>
<dbReference type="Gene3D" id="1.10.3720.10">
    <property type="entry name" value="MetI-like"/>
    <property type="match status" value="1"/>
</dbReference>
<keyword evidence="6 7" id="KW-0472">Membrane</keyword>
<comment type="similarity">
    <text evidence="7">Belongs to the binding-protein-dependent transport system permease family.</text>
</comment>
<name>A0ABW3D7M4_9BACL</name>
<feature type="transmembrane region" description="Helical" evidence="7">
    <location>
        <begin position="186"/>
        <end position="208"/>
    </location>
</feature>
<accession>A0ABW3D7M4</accession>
<dbReference type="EMBL" id="JBHTIU010000022">
    <property type="protein sequence ID" value="MFD0868739.1"/>
    <property type="molecule type" value="Genomic_DNA"/>
</dbReference>
<dbReference type="Proteomes" id="UP001597120">
    <property type="component" value="Unassembled WGS sequence"/>
</dbReference>
<feature type="transmembrane region" description="Helical" evidence="7">
    <location>
        <begin position="146"/>
        <end position="165"/>
    </location>
</feature>
<evidence type="ECO:0000256" key="7">
    <source>
        <dbReference type="RuleBase" id="RU363032"/>
    </source>
</evidence>
<evidence type="ECO:0000256" key="1">
    <source>
        <dbReference type="ARBA" id="ARBA00004651"/>
    </source>
</evidence>
<comment type="caution">
    <text evidence="9">The sequence shown here is derived from an EMBL/GenBank/DDBJ whole genome shotgun (WGS) entry which is preliminary data.</text>
</comment>
<evidence type="ECO:0000256" key="6">
    <source>
        <dbReference type="ARBA" id="ARBA00023136"/>
    </source>
</evidence>
<keyword evidence="10" id="KW-1185">Reference proteome</keyword>
<dbReference type="Pfam" id="PF00528">
    <property type="entry name" value="BPD_transp_1"/>
    <property type="match status" value="1"/>
</dbReference>
<sequence>MARPSAARSIRTSLVPHLGLALVGLLFLLPFVWLVLTSVKSEEEIFSLPVVWWPSTFEWLNYSNAVQAIPFLRYTLNTLFLCALAVIGQLISAPLAAYGFSRLQFRGRNLMFFIMMGSMMLPYQVTMIPVYVLFNKLNMVDTYWPIILQNLFGIPFYIFLMRQFFLTIPYELTESAKIDGASEFRIYWQIIMPLAKPALYSVALFAFLNEWKDFLGPLIYLNDPDKWTLSVGLRAFIGEHKVSWGLLMASATMFTVPIVVLYFFVQKKFIQGISLTGLK</sequence>
<evidence type="ECO:0000256" key="2">
    <source>
        <dbReference type="ARBA" id="ARBA00022448"/>
    </source>
</evidence>
<dbReference type="InterPro" id="IPR035906">
    <property type="entry name" value="MetI-like_sf"/>
</dbReference>
<feature type="transmembrane region" description="Helical" evidence="7">
    <location>
        <begin position="110"/>
        <end position="134"/>
    </location>
</feature>
<dbReference type="PANTHER" id="PTHR43744:SF12">
    <property type="entry name" value="ABC TRANSPORTER PERMEASE PROTEIN MG189-RELATED"/>
    <property type="match status" value="1"/>
</dbReference>
<dbReference type="SUPFAM" id="SSF161098">
    <property type="entry name" value="MetI-like"/>
    <property type="match status" value="1"/>
</dbReference>
<evidence type="ECO:0000256" key="5">
    <source>
        <dbReference type="ARBA" id="ARBA00022989"/>
    </source>
</evidence>
<organism evidence="9 10">
    <name type="scientific">Paenibacillus residui</name>
    <dbReference type="NCBI Taxonomy" id="629724"/>
    <lineage>
        <taxon>Bacteria</taxon>
        <taxon>Bacillati</taxon>
        <taxon>Bacillota</taxon>
        <taxon>Bacilli</taxon>
        <taxon>Bacillales</taxon>
        <taxon>Paenibacillaceae</taxon>
        <taxon>Paenibacillus</taxon>
    </lineage>
</organism>
<evidence type="ECO:0000259" key="8">
    <source>
        <dbReference type="PROSITE" id="PS50928"/>
    </source>
</evidence>
<keyword evidence="4 7" id="KW-0812">Transmembrane</keyword>
<keyword evidence="5 7" id="KW-1133">Transmembrane helix</keyword>
<dbReference type="InterPro" id="IPR000515">
    <property type="entry name" value="MetI-like"/>
</dbReference>
<protein>
    <submittedName>
        <fullName evidence="9">Carbohydrate ABC transporter permease</fullName>
    </submittedName>
</protein>